<proteinExistence type="predicted"/>
<evidence type="ECO:0000313" key="3">
    <source>
        <dbReference type="Proteomes" id="UP001138757"/>
    </source>
</evidence>
<evidence type="ECO:0000256" key="1">
    <source>
        <dbReference type="SAM" id="Phobius"/>
    </source>
</evidence>
<comment type="caution">
    <text evidence="2">The sequence shown here is derived from an EMBL/GenBank/DDBJ whole genome shotgun (WGS) entry which is preliminary data.</text>
</comment>
<name>A0A9X1DC53_9SPHN</name>
<keyword evidence="1" id="KW-0812">Transmembrane</keyword>
<protein>
    <submittedName>
        <fullName evidence="2">Flp family type IVb pilin</fullName>
    </submittedName>
</protein>
<keyword evidence="1" id="KW-1133">Transmembrane helix</keyword>
<dbReference type="RefSeq" id="WP_214623083.1">
    <property type="nucleotide sequence ID" value="NZ_JAHGAW010000006.1"/>
</dbReference>
<organism evidence="2 3">
    <name type="scientific">Sphingobium nicotianae</name>
    <dbReference type="NCBI Taxonomy" id="2782607"/>
    <lineage>
        <taxon>Bacteria</taxon>
        <taxon>Pseudomonadati</taxon>
        <taxon>Pseudomonadota</taxon>
        <taxon>Alphaproteobacteria</taxon>
        <taxon>Sphingomonadales</taxon>
        <taxon>Sphingomonadaceae</taxon>
        <taxon>Sphingobium</taxon>
    </lineage>
</organism>
<dbReference type="Proteomes" id="UP001138757">
    <property type="component" value="Unassembled WGS sequence"/>
</dbReference>
<dbReference type="AlphaFoldDB" id="A0A9X1DC53"/>
<feature type="transmembrane region" description="Helical" evidence="1">
    <location>
        <begin position="20"/>
        <end position="38"/>
    </location>
</feature>
<dbReference type="EMBL" id="JAHGAW010000006">
    <property type="protein sequence ID" value="MBT2187267.1"/>
    <property type="molecule type" value="Genomic_DNA"/>
</dbReference>
<gene>
    <name evidence="2" type="ORF">KK488_09955</name>
</gene>
<keyword evidence="1" id="KW-0472">Membrane</keyword>
<keyword evidence="3" id="KW-1185">Reference proteome</keyword>
<accession>A0A9X1DC53</accession>
<evidence type="ECO:0000313" key="2">
    <source>
        <dbReference type="EMBL" id="MBT2187267.1"/>
    </source>
</evidence>
<sequence length="59" mass="5888">MKTFIKTFLYDQTGAAAAEYALILGVIGTAIVVGAGALGSGISDALTAAGTFITAHEVQ</sequence>
<reference evidence="2" key="1">
    <citation type="submission" date="2021-05" db="EMBL/GenBank/DDBJ databases">
        <title>Genome of Sphingobium sp. strain.</title>
        <authorList>
            <person name="Fan R."/>
        </authorList>
    </citation>
    <scope>NUCLEOTIDE SEQUENCE</scope>
    <source>
        <strain evidence="2">H33</strain>
    </source>
</reference>